<comment type="catalytic activity">
    <reaction evidence="9">
        <text>a 5'-end NAD(+)-phospho-ribonucleoside in mRNA + H2O = a 5'-end phospho-adenosine-phospho-ribonucleoside in mRNA + beta-nicotinamide D-ribonucleotide + 2 H(+)</text>
        <dbReference type="Rhea" id="RHEA:60876"/>
        <dbReference type="Rhea" id="RHEA-COMP:15698"/>
        <dbReference type="Rhea" id="RHEA-COMP:15719"/>
        <dbReference type="ChEBI" id="CHEBI:14649"/>
        <dbReference type="ChEBI" id="CHEBI:15377"/>
        <dbReference type="ChEBI" id="CHEBI:15378"/>
        <dbReference type="ChEBI" id="CHEBI:144029"/>
        <dbReference type="ChEBI" id="CHEBI:144051"/>
    </reaction>
    <physiologicalReaction direction="left-to-right" evidence="9">
        <dbReference type="Rhea" id="RHEA:60877"/>
    </physiologicalReaction>
</comment>
<dbReference type="InterPro" id="IPR020084">
    <property type="entry name" value="NUDIX_hydrolase_CS"/>
</dbReference>
<evidence type="ECO:0000256" key="6">
    <source>
        <dbReference type="ARBA" id="ARBA00022801"/>
    </source>
</evidence>
<dbReference type="SUPFAM" id="SSF55811">
    <property type="entry name" value="Nudix"/>
    <property type="match status" value="1"/>
</dbReference>
<evidence type="ECO:0000256" key="9">
    <source>
        <dbReference type="ARBA" id="ARBA00023679"/>
    </source>
</evidence>
<keyword evidence="8" id="KW-0520">NAD</keyword>
<dbReference type="GO" id="GO:0006742">
    <property type="term" value="P:NADP+ catabolic process"/>
    <property type="evidence" value="ECO:0007669"/>
    <property type="project" value="TreeGrafter"/>
</dbReference>
<dbReference type="InterPro" id="IPR015797">
    <property type="entry name" value="NUDIX_hydrolase-like_dom_sf"/>
</dbReference>
<evidence type="ECO:0000259" key="10">
    <source>
        <dbReference type="PROSITE" id="PS51462"/>
    </source>
</evidence>
<dbReference type="CDD" id="cd03429">
    <property type="entry name" value="NUDIX_NADH_pyrophosphatase_Nudt13"/>
    <property type="match status" value="1"/>
</dbReference>
<dbReference type="GO" id="GO:0019677">
    <property type="term" value="P:NAD+ catabolic process"/>
    <property type="evidence" value="ECO:0007669"/>
    <property type="project" value="TreeGrafter"/>
</dbReference>
<dbReference type="PANTHER" id="PTHR42904">
    <property type="entry name" value="NUDIX HYDROLASE, NUDC SUBFAMILY"/>
    <property type="match status" value="1"/>
</dbReference>
<dbReference type="GO" id="GO:0046872">
    <property type="term" value="F:metal ion binding"/>
    <property type="evidence" value="ECO:0007669"/>
    <property type="project" value="UniProtKB-KW"/>
</dbReference>
<accession>A0A6L5X039</accession>
<dbReference type="Pfam" id="PF00293">
    <property type="entry name" value="NUDIX"/>
    <property type="match status" value="1"/>
</dbReference>
<dbReference type="PANTHER" id="PTHR42904:SF6">
    <property type="entry name" value="NAD-CAPPED RNA HYDROLASE NUDT12"/>
    <property type="match status" value="1"/>
</dbReference>
<dbReference type="NCBIfam" id="NF001299">
    <property type="entry name" value="PRK00241.1"/>
    <property type="match status" value="1"/>
</dbReference>
<dbReference type="GO" id="GO:0005829">
    <property type="term" value="C:cytosol"/>
    <property type="evidence" value="ECO:0007669"/>
    <property type="project" value="TreeGrafter"/>
</dbReference>
<comment type="cofactor">
    <cofactor evidence="2">
        <name>Zn(2+)</name>
        <dbReference type="ChEBI" id="CHEBI:29105"/>
    </cofactor>
</comment>
<dbReference type="PROSITE" id="PS51462">
    <property type="entry name" value="NUDIX"/>
    <property type="match status" value="1"/>
</dbReference>
<evidence type="ECO:0000256" key="8">
    <source>
        <dbReference type="ARBA" id="ARBA00023027"/>
    </source>
</evidence>
<dbReference type="InterPro" id="IPR050241">
    <property type="entry name" value="NAD-cap_RNA_hydrolase_NudC"/>
</dbReference>
<keyword evidence="5" id="KW-0479">Metal-binding</keyword>
<keyword evidence="7" id="KW-0460">Magnesium</keyword>
<dbReference type="Gene3D" id="3.90.79.20">
    <property type="match status" value="1"/>
</dbReference>
<reference evidence="11 12" key="1">
    <citation type="submission" date="2019-08" db="EMBL/GenBank/DDBJ databases">
        <title>In-depth cultivation of the pig gut microbiome towards novel bacterial diversity and tailored functional studies.</title>
        <authorList>
            <person name="Wylensek D."/>
            <person name="Hitch T.C.A."/>
            <person name="Clavel T."/>
        </authorList>
    </citation>
    <scope>NUCLEOTIDE SEQUENCE [LARGE SCALE GENOMIC DNA]</scope>
    <source>
        <strain evidence="11 12">Oil+RF-744-WCA-WT-11</strain>
    </source>
</reference>
<feature type="domain" description="Nudix hydrolase" evidence="10">
    <location>
        <begin position="214"/>
        <end position="346"/>
    </location>
</feature>
<organism evidence="11 12">
    <name type="scientific">Porcincola intestinalis</name>
    <dbReference type="NCBI Taxonomy" id="2606632"/>
    <lineage>
        <taxon>Bacteria</taxon>
        <taxon>Bacillati</taxon>
        <taxon>Bacillota</taxon>
        <taxon>Clostridia</taxon>
        <taxon>Lachnospirales</taxon>
        <taxon>Lachnospiraceae</taxon>
        <taxon>Porcincola</taxon>
    </lineage>
</organism>
<comment type="similarity">
    <text evidence="3">Belongs to the Nudix hydrolase family. NudC subfamily.</text>
</comment>
<evidence type="ECO:0000313" key="11">
    <source>
        <dbReference type="EMBL" id="MSS13691.1"/>
    </source>
</evidence>
<evidence type="ECO:0000256" key="2">
    <source>
        <dbReference type="ARBA" id="ARBA00001947"/>
    </source>
</evidence>
<comment type="cofactor">
    <cofactor evidence="1">
        <name>Mg(2+)</name>
        <dbReference type="ChEBI" id="CHEBI:18420"/>
    </cofactor>
</comment>
<keyword evidence="12" id="KW-1185">Reference proteome</keyword>
<evidence type="ECO:0000256" key="7">
    <source>
        <dbReference type="ARBA" id="ARBA00022842"/>
    </source>
</evidence>
<dbReference type="InterPro" id="IPR015376">
    <property type="entry name" value="Znr_NADH_PPase"/>
</dbReference>
<sequence length="346" mass="38326">MSHEQPPNPGTFCHFHLNSAILANISLKGKEQDMIQDIAPHTFKNEYTPSAPKGSDYVIVVDDRKILLKEHADGRLMLPTVSDLLRDSGLLSSPAASASEAAAAPSSVPAARFTSDKAAPDTHSLPLTYLFSIDEECFFFYPGAPAARSPYQYVNEMALRELEHDYLSFGAATAVQLAQWYTLHHFCGKCGVATVHSTTERAVICPKCGHIYYPRISPVVIIAITDRDRILLTKYSRKGTKRHSLVAGFVEIGETLEDAVRRETMEEVGLRVKNIRYIESQPWAFSSSLISGFAAEVDGDPTVHLNTDGKGELASAEWIPRDELACEDHSVSLTWDMIGKFRRQEL</sequence>
<evidence type="ECO:0000313" key="12">
    <source>
        <dbReference type="Proteomes" id="UP000481852"/>
    </source>
</evidence>
<dbReference type="AlphaFoldDB" id="A0A6L5X039"/>
<dbReference type="Gene3D" id="3.90.79.10">
    <property type="entry name" value="Nucleoside Triphosphate Pyrophosphohydrolase"/>
    <property type="match status" value="1"/>
</dbReference>
<dbReference type="Proteomes" id="UP000481852">
    <property type="component" value="Unassembled WGS sequence"/>
</dbReference>
<dbReference type="EMBL" id="VULZ01000001">
    <property type="protein sequence ID" value="MSS13691.1"/>
    <property type="molecule type" value="Genomic_DNA"/>
</dbReference>
<dbReference type="Pfam" id="PF09297">
    <property type="entry name" value="Zn_ribbon_NUD"/>
    <property type="match status" value="1"/>
</dbReference>
<evidence type="ECO:0000256" key="4">
    <source>
        <dbReference type="ARBA" id="ARBA00012381"/>
    </source>
</evidence>
<keyword evidence="6 11" id="KW-0378">Hydrolase</keyword>
<name>A0A6L5X039_9FIRM</name>
<gene>
    <name evidence="11" type="primary">nudC</name>
    <name evidence="11" type="ORF">FYJ35_01260</name>
</gene>
<proteinExistence type="inferred from homology"/>
<dbReference type="PROSITE" id="PS00893">
    <property type="entry name" value="NUDIX_BOX"/>
    <property type="match status" value="1"/>
</dbReference>
<comment type="caution">
    <text evidence="11">The sequence shown here is derived from an EMBL/GenBank/DDBJ whole genome shotgun (WGS) entry which is preliminary data.</text>
</comment>
<dbReference type="GO" id="GO:0035529">
    <property type="term" value="F:NADH pyrophosphatase activity"/>
    <property type="evidence" value="ECO:0007669"/>
    <property type="project" value="TreeGrafter"/>
</dbReference>
<evidence type="ECO:0000256" key="3">
    <source>
        <dbReference type="ARBA" id="ARBA00009595"/>
    </source>
</evidence>
<evidence type="ECO:0000256" key="1">
    <source>
        <dbReference type="ARBA" id="ARBA00001946"/>
    </source>
</evidence>
<dbReference type="EC" id="3.6.1.22" evidence="4"/>
<dbReference type="InterPro" id="IPR049734">
    <property type="entry name" value="NudC-like_C"/>
</dbReference>
<dbReference type="InterPro" id="IPR000086">
    <property type="entry name" value="NUDIX_hydrolase_dom"/>
</dbReference>
<evidence type="ECO:0000256" key="5">
    <source>
        <dbReference type="ARBA" id="ARBA00022723"/>
    </source>
</evidence>
<protein>
    <recommendedName>
        <fullName evidence="4">NAD(+) diphosphatase</fullName>
        <ecNumber evidence="4">3.6.1.22</ecNumber>
    </recommendedName>
</protein>